<dbReference type="WBParaSite" id="HCON_00017600-00001">
    <property type="protein sequence ID" value="HCON_00017600-00001"/>
    <property type="gene ID" value="HCON_00017600"/>
</dbReference>
<organism evidence="1 2">
    <name type="scientific">Haemonchus contortus</name>
    <name type="common">Barber pole worm</name>
    <dbReference type="NCBI Taxonomy" id="6289"/>
    <lineage>
        <taxon>Eukaryota</taxon>
        <taxon>Metazoa</taxon>
        <taxon>Ecdysozoa</taxon>
        <taxon>Nematoda</taxon>
        <taxon>Chromadorea</taxon>
        <taxon>Rhabditida</taxon>
        <taxon>Rhabditina</taxon>
        <taxon>Rhabditomorpha</taxon>
        <taxon>Strongyloidea</taxon>
        <taxon>Trichostrongylidae</taxon>
        <taxon>Haemonchus</taxon>
    </lineage>
</organism>
<evidence type="ECO:0000313" key="1">
    <source>
        <dbReference type="Proteomes" id="UP000025227"/>
    </source>
</evidence>
<evidence type="ECO:0000313" key="2">
    <source>
        <dbReference type="WBParaSite" id="HCON_00017600-00001"/>
    </source>
</evidence>
<accession>A0A7I4XVQ2</accession>
<protein>
    <submittedName>
        <fullName evidence="2">Ovule protein</fullName>
    </submittedName>
</protein>
<sequence>FDFYLIFYRSLETGQLKTSQGALFGTLMNYRSSRKIRRLPFHSTRRNHPVYFHSTMLYRLQLSFLLAFSTSVSVYKVLF</sequence>
<keyword evidence="1" id="KW-1185">Reference proteome</keyword>
<dbReference type="Proteomes" id="UP000025227">
    <property type="component" value="Unplaced"/>
</dbReference>
<reference evidence="2" key="1">
    <citation type="submission" date="2020-12" db="UniProtKB">
        <authorList>
            <consortium name="WormBaseParasite"/>
        </authorList>
    </citation>
    <scope>IDENTIFICATION</scope>
    <source>
        <strain evidence="2">MHco3</strain>
    </source>
</reference>
<name>A0A7I4XVQ2_HAECO</name>
<dbReference type="AlphaFoldDB" id="A0A7I4XVQ2"/>
<proteinExistence type="predicted"/>